<dbReference type="RefSeq" id="WP_171609581.1">
    <property type="nucleotide sequence ID" value="NZ_WHPF01000017.1"/>
</dbReference>
<dbReference type="InterPro" id="IPR036237">
    <property type="entry name" value="Xyl_isomerase-like_sf"/>
</dbReference>
<dbReference type="SUPFAM" id="SSF51658">
    <property type="entry name" value="Xylose isomerase-like"/>
    <property type="match status" value="1"/>
</dbReference>
<comment type="caution">
    <text evidence="1">The sequence shown here is derived from an EMBL/GenBank/DDBJ whole genome shotgun (WGS) entry which is preliminary data.</text>
</comment>
<dbReference type="Proteomes" id="UP000598971">
    <property type="component" value="Unassembled WGS sequence"/>
</dbReference>
<sequence length="274" mass="31398">MKLLFFCPQWGYAHLPLDEFFARAKADGYDGVEMSIALDATSQDIQLLQDGLRKHNLLLIAQHWQTVAPDFDLHKNTFQQYMQHLALLKPLFINSQTGKDYFSVLQNMALINTAGEIATETGIPIVHETHRGKWSFAAHITQQYLMQYPHIRITLDISHWCNVAETFLHDQSAAVALAMQHTDHLHARVGHTQSAQVIDPRAPEQKEALDIHLHWWDTLINIKQKQGAEIFTITPEFGAPPYQALLPFTRQPIADQWEVNLFMKNLLKSRYAGL</sequence>
<protein>
    <submittedName>
        <fullName evidence="1">Sugar phosphate isomerase/epimerase</fullName>
    </submittedName>
</protein>
<keyword evidence="1" id="KW-0413">Isomerase</keyword>
<dbReference type="EMBL" id="WHPF01000017">
    <property type="protein sequence ID" value="NNV57629.1"/>
    <property type="molecule type" value="Genomic_DNA"/>
</dbReference>
<dbReference type="Gene3D" id="3.20.20.150">
    <property type="entry name" value="Divalent-metal-dependent TIM barrel enzymes"/>
    <property type="match status" value="1"/>
</dbReference>
<reference evidence="1" key="1">
    <citation type="submission" date="2019-10" db="EMBL/GenBank/DDBJ databases">
        <title>Draft genome sequence of Panacibacter sp. KCS-6.</title>
        <authorList>
            <person name="Yim K.J."/>
        </authorList>
    </citation>
    <scope>NUCLEOTIDE SEQUENCE</scope>
    <source>
        <strain evidence="1">KCS-6</strain>
    </source>
</reference>
<dbReference type="AlphaFoldDB" id="A0A8J8FJS8"/>
<dbReference type="GO" id="GO:0016853">
    <property type="term" value="F:isomerase activity"/>
    <property type="evidence" value="ECO:0007669"/>
    <property type="project" value="UniProtKB-KW"/>
</dbReference>
<organism evidence="1 2">
    <name type="scientific">Limnovirga soli</name>
    <dbReference type="NCBI Taxonomy" id="2656915"/>
    <lineage>
        <taxon>Bacteria</taxon>
        <taxon>Pseudomonadati</taxon>
        <taxon>Bacteroidota</taxon>
        <taxon>Chitinophagia</taxon>
        <taxon>Chitinophagales</taxon>
        <taxon>Chitinophagaceae</taxon>
        <taxon>Limnovirga</taxon>
    </lineage>
</organism>
<evidence type="ECO:0000313" key="1">
    <source>
        <dbReference type="EMBL" id="NNV57629.1"/>
    </source>
</evidence>
<accession>A0A8J8FJS8</accession>
<keyword evidence="2" id="KW-1185">Reference proteome</keyword>
<gene>
    <name evidence="1" type="ORF">GD597_19320</name>
</gene>
<evidence type="ECO:0000313" key="2">
    <source>
        <dbReference type="Proteomes" id="UP000598971"/>
    </source>
</evidence>
<name>A0A8J8FJS8_9BACT</name>
<proteinExistence type="predicted"/>